<evidence type="ECO:0000313" key="4">
    <source>
        <dbReference type="Proteomes" id="UP001589589"/>
    </source>
</evidence>
<evidence type="ECO:0000256" key="1">
    <source>
        <dbReference type="SAM" id="Phobius"/>
    </source>
</evidence>
<evidence type="ECO:0000313" key="3">
    <source>
        <dbReference type="EMBL" id="MFB9063965.1"/>
    </source>
</evidence>
<gene>
    <name evidence="3" type="ORF">ACFFUQ_08010</name>
</gene>
<accession>A0ABV5FK88</accession>
<feature type="transmembrane region" description="Helical" evidence="1">
    <location>
        <begin position="167"/>
        <end position="188"/>
    </location>
</feature>
<dbReference type="Pfam" id="PF13239">
    <property type="entry name" value="2TM"/>
    <property type="match status" value="2"/>
</dbReference>
<keyword evidence="1" id="KW-0472">Membrane</keyword>
<dbReference type="Proteomes" id="UP001589589">
    <property type="component" value="Unassembled WGS sequence"/>
</dbReference>
<feature type="transmembrane region" description="Helical" evidence="1">
    <location>
        <begin position="58"/>
        <end position="80"/>
    </location>
</feature>
<comment type="caution">
    <text evidence="3">The sequence shown here is derived from an EMBL/GenBank/DDBJ whole genome shotgun (WGS) entry which is preliminary data.</text>
</comment>
<organism evidence="3 4">
    <name type="scientific">Flavobacterium branchiarum</name>
    <dbReference type="NCBI Taxonomy" id="1114870"/>
    <lineage>
        <taxon>Bacteria</taxon>
        <taxon>Pseudomonadati</taxon>
        <taxon>Bacteroidota</taxon>
        <taxon>Flavobacteriia</taxon>
        <taxon>Flavobacteriales</taxon>
        <taxon>Flavobacteriaceae</taxon>
        <taxon>Flavobacterium</taxon>
    </lineage>
</organism>
<sequence>METYRNELDKNELRELARKKVKKIKGFYVHLFFYALGIIIYFLKVYAGIRFDFFPFKFINGFVMTIWTIVFLSLAVDLFLSYKMFGIKWEEQKLNSILEKKQSIKSPRSEETYYSKYDDRYLEAKKTIENIKGFYGNLISYIIVNLFLLFINLVYSPEHLWFYWPLLWWGLGVVIHGLKVFNAFPVFAKDWQEKKIKELMDKEKSKGEKWQ</sequence>
<dbReference type="EMBL" id="JBHMEX010000026">
    <property type="protein sequence ID" value="MFB9063965.1"/>
    <property type="molecule type" value="Genomic_DNA"/>
</dbReference>
<evidence type="ECO:0000259" key="2">
    <source>
        <dbReference type="Pfam" id="PF13239"/>
    </source>
</evidence>
<protein>
    <submittedName>
        <fullName evidence="3">2TM domain-containing protein</fullName>
    </submittedName>
</protein>
<dbReference type="RefSeq" id="WP_353960565.1">
    <property type="nucleotide sequence ID" value="NZ_JAUFQQ010000003.1"/>
</dbReference>
<feature type="transmembrane region" description="Helical" evidence="1">
    <location>
        <begin position="27"/>
        <end position="46"/>
    </location>
</feature>
<keyword evidence="1" id="KW-0812">Transmembrane</keyword>
<keyword evidence="1" id="KW-1133">Transmembrane helix</keyword>
<keyword evidence="4" id="KW-1185">Reference proteome</keyword>
<reference evidence="3 4" key="1">
    <citation type="submission" date="2024-09" db="EMBL/GenBank/DDBJ databases">
        <authorList>
            <person name="Sun Q."/>
            <person name="Mori K."/>
        </authorList>
    </citation>
    <scope>NUCLEOTIDE SEQUENCE [LARGE SCALE GENOMIC DNA]</scope>
    <source>
        <strain evidence="3 4">CECT 7908</strain>
    </source>
</reference>
<proteinExistence type="predicted"/>
<name>A0ABV5FK88_9FLAO</name>
<feature type="domain" description="2TM" evidence="2">
    <location>
        <begin position="16"/>
        <end position="98"/>
    </location>
</feature>
<feature type="domain" description="2TM" evidence="2">
    <location>
        <begin position="123"/>
        <end position="201"/>
    </location>
</feature>
<dbReference type="InterPro" id="IPR025698">
    <property type="entry name" value="2TM_dom"/>
</dbReference>
<feature type="transmembrane region" description="Helical" evidence="1">
    <location>
        <begin position="134"/>
        <end position="155"/>
    </location>
</feature>